<protein>
    <submittedName>
        <fullName evidence="1">Protein FAM170A</fullName>
    </submittedName>
</protein>
<dbReference type="PANTHER" id="PTHR33517">
    <property type="entry name" value="PROTEIN FAM170B-RELATED"/>
    <property type="match status" value="1"/>
</dbReference>
<dbReference type="EMBL" id="KN123642">
    <property type="protein sequence ID" value="KFO24142.1"/>
    <property type="molecule type" value="Genomic_DNA"/>
</dbReference>
<reference evidence="1 2" key="1">
    <citation type="submission" date="2013-11" db="EMBL/GenBank/DDBJ databases">
        <title>The Damaraland mole rat (Fukomys damarensis) genome and evolution of African mole rats.</title>
        <authorList>
            <person name="Gladyshev V.N."/>
            <person name="Fang X."/>
        </authorList>
    </citation>
    <scope>NUCLEOTIDE SEQUENCE [LARGE SCALE GENOMIC DNA]</scope>
    <source>
        <tissue evidence="1">Liver</tissue>
    </source>
</reference>
<accession>A0A091CZH3</accession>
<name>A0A091CZH3_FUKDA</name>
<evidence type="ECO:0000313" key="1">
    <source>
        <dbReference type="EMBL" id="KFO24142.1"/>
    </source>
</evidence>
<dbReference type="PANTHER" id="PTHR33517:SF5">
    <property type="entry name" value="FAMILY WITH SEQUENCE SIMILARITY 170 MEMBER A"/>
    <property type="match status" value="1"/>
</dbReference>
<dbReference type="eggNOG" id="ENOG502TH7G">
    <property type="taxonomic scope" value="Eukaryota"/>
</dbReference>
<gene>
    <name evidence="1" type="ORF">H920_14467</name>
</gene>
<sequence length="188" mass="21622">MECRNSSSISRSHVPSAFASNRVMTTGCTERKRAMNVYYMRVLTRRGVAIFEDPSGELQPPPKRISIAKLTFPERIPPKVTLTDDTQHVLTNSEVQEEWEQAESAAEPLAQGARPSAKSRPWLEDLERGFRCMGCCRVFRTLEILLKHVECGVEEGFSCLTFHLAFARLRRKYKKERKEIVKDGEWPY</sequence>
<dbReference type="Pfam" id="PF17734">
    <property type="entry name" value="Spt46"/>
    <property type="match status" value="1"/>
</dbReference>
<proteinExistence type="predicted"/>
<keyword evidence="2" id="KW-1185">Reference proteome</keyword>
<dbReference type="AlphaFoldDB" id="A0A091CZH3"/>
<dbReference type="Proteomes" id="UP000028990">
    <property type="component" value="Unassembled WGS sequence"/>
</dbReference>
<evidence type="ECO:0000313" key="2">
    <source>
        <dbReference type="Proteomes" id="UP000028990"/>
    </source>
</evidence>
<dbReference type="GO" id="GO:0005634">
    <property type="term" value="C:nucleus"/>
    <property type="evidence" value="ECO:0007669"/>
    <property type="project" value="TreeGrafter"/>
</dbReference>
<dbReference type="GO" id="GO:0009566">
    <property type="term" value="P:fertilization"/>
    <property type="evidence" value="ECO:0007669"/>
    <property type="project" value="TreeGrafter"/>
</dbReference>
<organism evidence="1 2">
    <name type="scientific">Fukomys damarensis</name>
    <name type="common">Damaraland mole rat</name>
    <name type="synonym">Cryptomys damarensis</name>
    <dbReference type="NCBI Taxonomy" id="885580"/>
    <lineage>
        <taxon>Eukaryota</taxon>
        <taxon>Metazoa</taxon>
        <taxon>Chordata</taxon>
        <taxon>Craniata</taxon>
        <taxon>Vertebrata</taxon>
        <taxon>Euteleostomi</taxon>
        <taxon>Mammalia</taxon>
        <taxon>Eutheria</taxon>
        <taxon>Euarchontoglires</taxon>
        <taxon>Glires</taxon>
        <taxon>Rodentia</taxon>
        <taxon>Hystricomorpha</taxon>
        <taxon>Bathyergidae</taxon>
        <taxon>Fukomys</taxon>
    </lineage>
</organism>
<dbReference type="InterPro" id="IPR040879">
    <property type="entry name" value="Spt46-like"/>
</dbReference>